<keyword evidence="5" id="KW-0677">Repeat</keyword>
<dbReference type="CDD" id="cd03225">
    <property type="entry name" value="ABC_cobalt_CbiO_domain1"/>
    <property type="match status" value="1"/>
</dbReference>
<comment type="similarity">
    <text evidence="2">Belongs to the ABC transporter superfamily.</text>
</comment>
<dbReference type="InterPro" id="IPR050095">
    <property type="entry name" value="ECF_ABC_transporter_ATP-bd"/>
</dbReference>
<dbReference type="SUPFAM" id="SSF52540">
    <property type="entry name" value="P-loop containing nucleoside triphosphate hydrolases"/>
    <property type="match status" value="2"/>
</dbReference>
<dbReference type="EMBL" id="FOGF01000018">
    <property type="protein sequence ID" value="SER08423.1"/>
    <property type="molecule type" value="Genomic_DNA"/>
</dbReference>
<dbReference type="GO" id="GO:0043190">
    <property type="term" value="C:ATP-binding cassette (ABC) transporter complex"/>
    <property type="evidence" value="ECO:0007669"/>
    <property type="project" value="TreeGrafter"/>
</dbReference>
<evidence type="ECO:0000313" key="13">
    <source>
        <dbReference type="Proteomes" id="UP000198556"/>
    </source>
</evidence>
<dbReference type="RefSeq" id="WP_245711131.1">
    <property type="nucleotide sequence ID" value="NZ_FOGF01000018.1"/>
</dbReference>
<dbReference type="Gene3D" id="3.40.50.300">
    <property type="entry name" value="P-loop containing nucleotide triphosphate hydrolases"/>
    <property type="match status" value="2"/>
</dbReference>
<dbReference type="PROSITE" id="PS00211">
    <property type="entry name" value="ABC_TRANSPORTER_1"/>
    <property type="match status" value="1"/>
</dbReference>
<keyword evidence="7 12" id="KW-0067">ATP-binding</keyword>
<protein>
    <submittedName>
        <fullName evidence="12">Energy-coupling factor transport system ATP-binding protein</fullName>
    </submittedName>
</protein>
<feature type="domain" description="ABC transporter" evidence="11">
    <location>
        <begin position="261"/>
        <end position="457"/>
    </location>
</feature>
<proteinExistence type="inferred from homology"/>
<evidence type="ECO:0000256" key="5">
    <source>
        <dbReference type="ARBA" id="ARBA00022737"/>
    </source>
</evidence>
<evidence type="ECO:0000256" key="6">
    <source>
        <dbReference type="ARBA" id="ARBA00022741"/>
    </source>
</evidence>
<comment type="subcellular location">
    <subcellularLocation>
        <location evidence="1">Cell membrane</location>
        <topology evidence="1">Peripheral membrane protein</topology>
    </subcellularLocation>
</comment>
<organism evidence="12 13">
    <name type="scientific">Granulicatella balaenopterae</name>
    <dbReference type="NCBI Taxonomy" id="137733"/>
    <lineage>
        <taxon>Bacteria</taxon>
        <taxon>Bacillati</taxon>
        <taxon>Bacillota</taxon>
        <taxon>Bacilli</taxon>
        <taxon>Lactobacillales</taxon>
        <taxon>Carnobacteriaceae</taxon>
        <taxon>Granulicatella</taxon>
    </lineage>
</organism>
<keyword evidence="6" id="KW-0547">Nucleotide-binding</keyword>
<evidence type="ECO:0000256" key="7">
    <source>
        <dbReference type="ARBA" id="ARBA00022840"/>
    </source>
</evidence>
<keyword evidence="4" id="KW-1003">Cell membrane</keyword>
<comment type="function">
    <text evidence="10">Probably part of an ABC transporter complex. Responsible for energy coupling to the transport system.</text>
</comment>
<dbReference type="InterPro" id="IPR027417">
    <property type="entry name" value="P-loop_NTPase"/>
</dbReference>
<sequence length="457" mass="51737">MIHAKDFMMQYSQSNHGLEIDDMQIKPGECVVVCGKSGCGKTSFLRLLNGLIPDYYSARLEGELTCNNFQIGQATVEEMSYKIASVFQNPATQFFNRCVLDELVFPCENQGVNPKEIDERLQNVCHHLKLEALLEKDLLTSSGGERQKVAFATAMMQTPQLLLLDEPTANLDQAGVLMIQKQITILKELGVTIIIAEHRLNFLADCADRYLYFENGLLKEQWNRTEFLDLTTKKRRKLGLRQSVLPELQTSTQNNKRAGEFLVKDITISYQNNKLAHIPEICFKRGSITGIIGRNGVGKTTFIHHLAGLTDSLTGEYYWCNKPVDKKDRLSKTALVLQETRLQLFADSVEKELLLGAKDLRLYDELVERFHLRKLLPQHPMTLSGGEQQRVVIANALLSSKEIIILDEPTSGLDYAQMIQVASVLKQVKDLGKIVIIVSHDEEFLELCCEQLYKIKS</sequence>
<dbReference type="GO" id="GO:0042626">
    <property type="term" value="F:ATPase-coupled transmembrane transporter activity"/>
    <property type="evidence" value="ECO:0007669"/>
    <property type="project" value="TreeGrafter"/>
</dbReference>
<name>A0A1H9LBQ7_9LACT</name>
<dbReference type="Pfam" id="PF00005">
    <property type="entry name" value="ABC_tran"/>
    <property type="match status" value="2"/>
</dbReference>
<accession>A0A1H9LBQ7</accession>
<evidence type="ECO:0000256" key="4">
    <source>
        <dbReference type="ARBA" id="ARBA00022475"/>
    </source>
</evidence>
<keyword evidence="3" id="KW-0813">Transport</keyword>
<keyword evidence="13" id="KW-1185">Reference proteome</keyword>
<dbReference type="InterPro" id="IPR003593">
    <property type="entry name" value="AAA+_ATPase"/>
</dbReference>
<dbReference type="InterPro" id="IPR017871">
    <property type="entry name" value="ABC_transporter-like_CS"/>
</dbReference>
<dbReference type="STRING" id="137733.SAMN05421767_11822"/>
<dbReference type="GO" id="GO:0016887">
    <property type="term" value="F:ATP hydrolysis activity"/>
    <property type="evidence" value="ECO:0007669"/>
    <property type="project" value="InterPro"/>
</dbReference>
<feature type="domain" description="ABC transporter" evidence="11">
    <location>
        <begin position="2"/>
        <end position="240"/>
    </location>
</feature>
<dbReference type="Proteomes" id="UP000198556">
    <property type="component" value="Unassembled WGS sequence"/>
</dbReference>
<dbReference type="InterPro" id="IPR003439">
    <property type="entry name" value="ABC_transporter-like_ATP-bd"/>
</dbReference>
<evidence type="ECO:0000256" key="2">
    <source>
        <dbReference type="ARBA" id="ARBA00005417"/>
    </source>
</evidence>
<keyword evidence="8" id="KW-1278">Translocase</keyword>
<dbReference type="PANTHER" id="PTHR43553:SF23">
    <property type="entry name" value="ABC TRANSPORTER ATP-BINDING COMPONENT"/>
    <property type="match status" value="1"/>
</dbReference>
<reference evidence="12 13" key="1">
    <citation type="submission" date="2016-10" db="EMBL/GenBank/DDBJ databases">
        <authorList>
            <person name="de Groot N.N."/>
        </authorList>
    </citation>
    <scope>NUCLEOTIDE SEQUENCE [LARGE SCALE GENOMIC DNA]</scope>
    <source>
        <strain evidence="12 13">DSM 15827</strain>
    </source>
</reference>
<evidence type="ECO:0000313" key="12">
    <source>
        <dbReference type="EMBL" id="SER08423.1"/>
    </source>
</evidence>
<evidence type="ECO:0000259" key="11">
    <source>
        <dbReference type="PROSITE" id="PS50893"/>
    </source>
</evidence>
<dbReference type="AlphaFoldDB" id="A0A1H9LBQ7"/>
<dbReference type="SMART" id="SM00382">
    <property type="entry name" value="AAA"/>
    <property type="match status" value="2"/>
</dbReference>
<evidence type="ECO:0000256" key="9">
    <source>
        <dbReference type="ARBA" id="ARBA00023136"/>
    </source>
</evidence>
<dbReference type="GO" id="GO:0005524">
    <property type="term" value="F:ATP binding"/>
    <property type="evidence" value="ECO:0007669"/>
    <property type="project" value="UniProtKB-KW"/>
</dbReference>
<evidence type="ECO:0000256" key="8">
    <source>
        <dbReference type="ARBA" id="ARBA00022967"/>
    </source>
</evidence>
<dbReference type="PANTHER" id="PTHR43553">
    <property type="entry name" value="HEAVY METAL TRANSPORTER"/>
    <property type="match status" value="1"/>
</dbReference>
<gene>
    <name evidence="12" type="ORF">SAMN05421767_11822</name>
</gene>
<evidence type="ECO:0000256" key="3">
    <source>
        <dbReference type="ARBA" id="ARBA00022448"/>
    </source>
</evidence>
<dbReference type="InterPro" id="IPR015856">
    <property type="entry name" value="ABC_transpr_CbiO/EcfA_su"/>
</dbReference>
<evidence type="ECO:0000256" key="1">
    <source>
        <dbReference type="ARBA" id="ARBA00004202"/>
    </source>
</evidence>
<keyword evidence="9" id="KW-0472">Membrane</keyword>
<dbReference type="PROSITE" id="PS50893">
    <property type="entry name" value="ABC_TRANSPORTER_2"/>
    <property type="match status" value="2"/>
</dbReference>
<evidence type="ECO:0000256" key="10">
    <source>
        <dbReference type="ARBA" id="ARBA00025157"/>
    </source>
</evidence>